<reference evidence="1 2" key="1">
    <citation type="journal article" date="2024" name="Plant Biotechnol. J.">
        <title>Genome and CRISPR/Cas9 system of a widespread forest tree (Populus alba) in the world.</title>
        <authorList>
            <person name="Liu Y.J."/>
            <person name="Jiang P.F."/>
            <person name="Han X.M."/>
            <person name="Li X.Y."/>
            <person name="Wang H.M."/>
            <person name="Wang Y.J."/>
            <person name="Wang X.X."/>
            <person name="Zeng Q.Y."/>
        </authorList>
    </citation>
    <scope>NUCLEOTIDE SEQUENCE [LARGE SCALE GENOMIC DNA]</scope>
    <source>
        <strain evidence="2">cv. PAL-ZL1</strain>
    </source>
</reference>
<gene>
    <name evidence="1" type="ORF">D5086_005653</name>
</gene>
<protein>
    <submittedName>
        <fullName evidence="1">Uncharacterized protein</fullName>
    </submittedName>
</protein>
<sequence>MTEEEAPKLIPSKRSEPSPPYMGIGICTDSKHHGVLSQSLNKRSRRTINGDSADTDDWPSILIKDLRTRRVFSPVPSAVDKQGIKGSDKEKNRGILCDSQNFPSIKLADALAVKEDMGYSCKEQIMEDDINISNGEILNEECMKGTPPDAEMLSYGFAENGGRNSKETGQASQEPSIGSVLKRGSEKKDIGTNSATKFVHRPWSRKVFKTPGSISYRRLLPYLMDMVKNDSCAPKKTNCPNIEGGPGISMHHSQRDSSLEGNAGDSDTQPHCVQFLVNGSSGASDLNVTSLEQLSSERDRCVSFNSHNSVNDDYCSKPLVNEENGKIEIGASLTVHASCFDGYSTDTKPVNSEEMERTDVGISSDDQDVMDARQSFSLIKEKHQLNESDEDGRHFDHTAAFDTVGVEEIDTMHPSEAVGLNPIGPDLFDTERISRTCHTKKEVDLKGGVLEKSDDSNEESIQLTPVTPRDSDIFDKPEAYTNVDSRVKCVSKRVDRVIGRPLDETTPRSNRSAGDNIMDSKISKRKLGLNPCSQLKLFKTPSSFSYRRLLPYLMDITKDSSGALGNVHYPKLEKRSEEYPVSLLSQLSTSYRNENPIEKSDGECYLVKCDSGPSRTGQITVTATNDAYNDAQADSTSAEHNSETPVSPGSPEKEITADVISDKDKQLEAALDIVPSVHGSCSPPMSLCFVSECSLKSGAPELPVVNEGGCMASVLKRTNDAKPEEADSSQLEVSDPSGIPPLGPKRSILKRNPRGCRGSCECLNCASFRLHAERAFEFSKNQMQDAEEVAYDLINELSHLRTLLEKSTSGSDDRLAVCTDQVKEACRKASEAEELAKTRLKGMNSDLSIHCRLTCGERPRVSFANGVDERVIPHADRCVYQLLKDVTRFCDFPATVNVKFTLAFVSFRIKQHRNFRGAELFDLCMVVNLEPDLGNNFLLPFSSCSEQPANLLFCN</sequence>
<evidence type="ECO:0000313" key="2">
    <source>
        <dbReference type="Proteomes" id="UP000309997"/>
    </source>
</evidence>
<organism evidence="1 2">
    <name type="scientific">Populus alba</name>
    <name type="common">White poplar</name>
    <dbReference type="NCBI Taxonomy" id="43335"/>
    <lineage>
        <taxon>Eukaryota</taxon>
        <taxon>Viridiplantae</taxon>
        <taxon>Streptophyta</taxon>
        <taxon>Embryophyta</taxon>
        <taxon>Tracheophyta</taxon>
        <taxon>Spermatophyta</taxon>
        <taxon>Magnoliopsida</taxon>
        <taxon>eudicotyledons</taxon>
        <taxon>Gunneridae</taxon>
        <taxon>Pentapetalae</taxon>
        <taxon>rosids</taxon>
        <taxon>fabids</taxon>
        <taxon>Malpighiales</taxon>
        <taxon>Salicaceae</taxon>
        <taxon>Saliceae</taxon>
        <taxon>Populus</taxon>
    </lineage>
</organism>
<dbReference type="EMBL" id="RCHU02000002">
    <property type="protein sequence ID" value="KAL3604794.1"/>
    <property type="molecule type" value="Genomic_DNA"/>
</dbReference>
<dbReference type="Proteomes" id="UP000309997">
    <property type="component" value="Unassembled WGS sequence"/>
</dbReference>
<accession>A0ACC4CTT8</accession>
<keyword evidence="2" id="KW-1185">Reference proteome</keyword>
<name>A0ACC4CTT8_POPAL</name>
<comment type="caution">
    <text evidence="1">The sequence shown here is derived from an EMBL/GenBank/DDBJ whole genome shotgun (WGS) entry which is preliminary data.</text>
</comment>
<proteinExistence type="predicted"/>
<evidence type="ECO:0000313" key="1">
    <source>
        <dbReference type="EMBL" id="KAL3604794.1"/>
    </source>
</evidence>